<dbReference type="STRING" id="697329.Rumal_0018"/>
<dbReference type="CDD" id="cd01065">
    <property type="entry name" value="NAD_bind_Shikimate_DH"/>
    <property type="match status" value="1"/>
</dbReference>
<dbReference type="InterPro" id="IPR046346">
    <property type="entry name" value="Aminoacid_DH-like_N_sf"/>
</dbReference>
<dbReference type="HOGENOM" id="CLU_044063_4_1_9"/>
<dbReference type="KEGG" id="ral:Rumal_0018"/>
<dbReference type="GO" id="GO:0009073">
    <property type="term" value="P:aromatic amino acid family biosynthetic process"/>
    <property type="evidence" value="ECO:0007669"/>
    <property type="project" value="UniProtKB-KW"/>
</dbReference>
<evidence type="ECO:0000313" key="4">
    <source>
        <dbReference type="EMBL" id="ADU20581.1"/>
    </source>
</evidence>
<dbReference type="PANTHER" id="PTHR21089">
    <property type="entry name" value="SHIKIMATE DEHYDROGENASE"/>
    <property type="match status" value="1"/>
</dbReference>
<keyword evidence="2" id="KW-0028">Amino-acid biosynthesis</keyword>
<dbReference type="InterPro" id="IPR013708">
    <property type="entry name" value="Shikimate_DH-bd_N"/>
</dbReference>
<dbReference type="SUPFAM" id="SSF51735">
    <property type="entry name" value="NAD(P)-binding Rossmann-fold domains"/>
    <property type="match status" value="1"/>
</dbReference>
<dbReference type="PANTHER" id="PTHR21089:SF1">
    <property type="entry name" value="BIFUNCTIONAL 3-DEHYDROQUINATE DEHYDRATASE_SHIKIMATE DEHYDROGENASE, CHLOROPLASTIC"/>
    <property type="match status" value="1"/>
</dbReference>
<dbReference type="Gene3D" id="3.40.50.10860">
    <property type="entry name" value="Leucine Dehydrogenase, chain A, domain 1"/>
    <property type="match status" value="1"/>
</dbReference>
<dbReference type="InterPro" id="IPR022893">
    <property type="entry name" value="Shikimate_DH_fam"/>
</dbReference>
<protein>
    <submittedName>
        <fullName evidence="4">Shikimate dehydrogenase substrate binding domain protein</fullName>
    </submittedName>
</protein>
<name>E6UB40_RUMA7</name>
<dbReference type="AlphaFoldDB" id="E6UB40"/>
<dbReference type="SUPFAM" id="SSF53223">
    <property type="entry name" value="Aminoacid dehydrogenase-like, N-terminal domain"/>
    <property type="match status" value="1"/>
</dbReference>
<dbReference type="eggNOG" id="COG0169">
    <property type="taxonomic scope" value="Bacteria"/>
</dbReference>
<dbReference type="EMBL" id="CP002403">
    <property type="protein sequence ID" value="ADU20581.1"/>
    <property type="molecule type" value="Genomic_DNA"/>
</dbReference>
<keyword evidence="2" id="KW-0057">Aromatic amino acid biosynthesis</keyword>
<comment type="pathway">
    <text evidence="1">Metabolic intermediate biosynthesis; chorismate biosynthesis; chorismate from D-erythrose 4-phosphate and phosphoenolpyruvate: step 4/7.</text>
</comment>
<dbReference type="InterPro" id="IPR036291">
    <property type="entry name" value="NAD(P)-bd_dom_sf"/>
</dbReference>
<reference evidence="4 5" key="1">
    <citation type="journal article" date="2011" name="J. Bacteriol.">
        <title>Complete genome of the cellulolytic ruminal bacterium Ruminococcus albus 7.</title>
        <authorList>
            <person name="Suen G."/>
            <person name="Stevenson D.M."/>
            <person name="Bruce D.C."/>
            <person name="Chertkov O."/>
            <person name="Copeland A."/>
            <person name="Cheng J.F."/>
            <person name="Detter C."/>
            <person name="Detter J.C."/>
            <person name="Goodwin L.A."/>
            <person name="Han C.S."/>
            <person name="Hauser L.J."/>
            <person name="Ivanova N.N."/>
            <person name="Kyrpides N.C."/>
            <person name="Land M.L."/>
            <person name="Lapidus A."/>
            <person name="Lucas S."/>
            <person name="Ovchinnikova G."/>
            <person name="Pitluck S."/>
            <person name="Tapia R."/>
            <person name="Woyke T."/>
            <person name="Boyum J."/>
            <person name="Mead D."/>
            <person name="Weimer P.J."/>
        </authorList>
    </citation>
    <scope>NUCLEOTIDE SEQUENCE [LARGE SCALE GENOMIC DNA]</scope>
    <source>
        <strain evidence="5">ATCC 27210 / DSM 20455 / JCM 14654 / NCDO 2250 / 7</strain>
    </source>
</reference>
<accession>E6UB40</accession>
<evidence type="ECO:0000256" key="2">
    <source>
        <dbReference type="ARBA" id="ARBA00023141"/>
    </source>
</evidence>
<dbReference type="GO" id="GO:0004764">
    <property type="term" value="F:shikimate 3-dehydrogenase (NADP+) activity"/>
    <property type="evidence" value="ECO:0007669"/>
    <property type="project" value="InterPro"/>
</dbReference>
<evidence type="ECO:0000259" key="3">
    <source>
        <dbReference type="Pfam" id="PF08501"/>
    </source>
</evidence>
<sequence>MTVLFSDINDYQKEKRAMERKYALLGESLKHTMSPPIHRRLFELKNREFTYEIIELPPEALEGHAEYLKALAGFNITIPHKIGIIPYCDKLADSAKRYNSVNCVDNKDGVHTGYNTDCDGFLATIRAMGADLGGKVLLIGCGGVGRMMAIEAALAGADLVIAVLESDIPLAEQAKKEIIAMKSDAKVTIVKNTEIDTSVSYDLLMNACPVGMYPRVEGCPVSDEVIEASKAVFDVIYNPRETVLIRKARALGKKAAGGMAMLVWQAVKAHEIWDSDTYTDSEVQAIIEEMELQVEKDFPIGK</sequence>
<gene>
    <name evidence="4" type="ordered locus">Rumal_0018</name>
</gene>
<organism evidence="4 5">
    <name type="scientific">Ruminococcus albus (strain ATCC 27210 / DSM 20455 / JCM 14654 / NCDO 2250 / 7)</name>
    <dbReference type="NCBI Taxonomy" id="697329"/>
    <lineage>
        <taxon>Bacteria</taxon>
        <taxon>Bacillati</taxon>
        <taxon>Bacillota</taxon>
        <taxon>Clostridia</taxon>
        <taxon>Eubacteriales</taxon>
        <taxon>Oscillospiraceae</taxon>
        <taxon>Ruminococcus</taxon>
    </lineage>
</organism>
<proteinExistence type="predicted"/>
<dbReference type="GO" id="GO:0050661">
    <property type="term" value="F:NADP binding"/>
    <property type="evidence" value="ECO:0007669"/>
    <property type="project" value="TreeGrafter"/>
</dbReference>
<dbReference type="GO" id="GO:0005829">
    <property type="term" value="C:cytosol"/>
    <property type="evidence" value="ECO:0007669"/>
    <property type="project" value="TreeGrafter"/>
</dbReference>
<dbReference type="GO" id="GO:0009423">
    <property type="term" value="P:chorismate biosynthetic process"/>
    <property type="evidence" value="ECO:0007669"/>
    <property type="project" value="TreeGrafter"/>
</dbReference>
<dbReference type="GO" id="GO:0019632">
    <property type="term" value="P:shikimate metabolic process"/>
    <property type="evidence" value="ECO:0007669"/>
    <property type="project" value="TreeGrafter"/>
</dbReference>
<evidence type="ECO:0000313" key="5">
    <source>
        <dbReference type="Proteomes" id="UP000006919"/>
    </source>
</evidence>
<dbReference type="Gene3D" id="3.40.50.720">
    <property type="entry name" value="NAD(P)-binding Rossmann-like Domain"/>
    <property type="match status" value="1"/>
</dbReference>
<dbReference type="Proteomes" id="UP000006919">
    <property type="component" value="Chromosome"/>
</dbReference>
<evidence type="ECO:0000256" key="1">
    <source>
        <dbReference type="ARBA" id="ARBA00004871"/>
    </source>
</evidence>
<feature type="domain" description="Shikimate dehydrogenase substrate binding N-terminal" evidence="3">
    <location>
        <begin position="24"/>
        <end position="104"/>
    </location>
</feature>
<dbReference type="Pfam" id="PF08501">
    <property type="entry name" value="Shikimate_dh_N"/>
    <property type="match status" value="1"/>
</dbReference>